<gene>
    <name evidence="3" type="ORF">QEH52_08505</name>
</gene>
<dbReference type="SUPFAM" id="SSF110296">
    <property type="entry name" value="Oligoxyloglucan reducing end-specific cellobiohydrolase"/>
    <property type="match status" value="1"/>
</dbReference>
<dbReference type="Proteomes" id="UP001225316">
    <property type="component" value="Unassembled WGS sequence"/>
</dbReference>
<evidence type="ECO:0000256" key="2">
    <source>
        <dbReference type="SAM" id="SignalP"/>
    </source>
</evidence>
<feature type="signal peptide" evidence="2">
    <location>
        <begin position="1"/>
        <end position="30"/>
    </location>
</feature>
<dbReference type="InterPro" id="IPR019734">
    <property type="entry name" value="TPR_rpt"/>
</dbReference>
<evidence type="ECO:0000313" key="3">
    <source>
        <dbReference type="EMBL" id="MDQ8207547.1"/>
    </source>
</evidence>
<dbReference type="Gene3D" id="1.25.40.10">
    <property type="entry name" value="Tetratricopeptide repeat domain"/>
    <property type="match status" value="2"/>
</dbReference>
<dbReference type="Pfam" id="PF13181">
    <property type="entry name" value="TPR_8"/>
    <property type="match status" value="1"/>
</dbReference>
<dbReference type="InterPro" id="IPR011990">
    <property type="entry name" value="TPR-like_helical_dom_sf"/>
</dbReference>
<dbReference type="EMBL" id="JARXHW010000015">
    <property type="protein sequence ID" value="MDQ8207547.1"/>
    <property type="molecule type" value="Genomic_DNA"/>
</dbReference>
<keyword evidence="1" id="KW-0802">TPR repeat</keyword>
<dbReference type="SMART" id="SM00028">
    <property type="entry name" value="TPR"/>
    <property type="match status" value="3"/>
</dbReference>
<dbReference type="RefSeq" id="WP_308949721.1">
    <property type="nucleotide sequence ID" value="NZ_JARXHW010000015.1"/>
</dbReference>
<organism evidence="3 4">
    <name type="scientific">Thalassobacterium maritimum</name>
    <dbReference type="NCBI Taxonomy" id="3041265"/>
    <lineage>
        <taxon>Bacteria</taxon>
        <taxon>Pseudomonadati</taxon>
        <taxon>Verrucomicrobiota</taxon>
        <taxon>Opitutia</taxon>
        <taxon>Puniceicoccales</taxon>
        <taxon>Coraliomargaritaceae</taxon>
        <taxon>Thalassobacterium</taxon>
    </lineage>
</organism>
<accession>A0ABU1AX40</accession>
<dbReference type="PROSITE" id="PS50005">
    <property type="entry name" value="TPR"/>
    <property type="match status" value="1"/>
</dbReference>
<evidence type="ECO:0000313" key="4">
    <source>
        <dbReference type="Proteomes" id="UP001225316"/>
    </source>
</evidence>
<protein>
    <submittedName>
        <fullName evidence="3">Tetratricopeptide repeat protein</fullName>
    </submittedName>
</protein>
<feature type="chain" id="PRO_5046708335" evidence="2">
    <location>
        <begin position="31"/>
        <end position="912"/>
    </location>
</feature>
<dbReference type="SUPFAM" id="SSF48452">
    <property type="entry name" value="TPR-like"/>
    <property type="match status" value="1"/>
</dbReference>
<evidence type="ECO:0000256" key="1">
    <source>
        <dbReference type="PROSITE-ProRule" id="PRU00339"/>
    </source>
</evidence>
<sequence length="912" mass="100171">MNHPRAAFFSAQGTLLSLIFILLAPVQSQADGIEQLVDQVHALDTETWLGWTEETPSRLYLLRSGETPQAIAELPAPAYDLAVQSDGYVIGGSGYLAQASLDAPGQLSYTELTGEWTAVVANAIGYLASNGEVLQFSADGRNWMPAPDGTIAPNSQIAGLTAEGGLFVLLCHLEVKEGSQSQWYSTLSTSENGTDWEMAFYEITPGEPSILHLAYGEGIWAGFGIGQYIYSKDGYDWQAASTVIPSRGRNLQFFHRGGQWFRLDVGKEEITVAEEIDDLKSNPSISTKALAASSFWTVGEGGLRSVALDSQQRVVAQGLEALTAQAAATAPQPDAAQLTQALPPLPEPSWPPAQSDGWSAEEFQQMKALHARHLAFSREVMAFRSSLNGEPDLDAWQALLDRHQALLQDPQVDALYQAYVRRGISAFNLTTSADPVDSHSWRFQLEKIQSGLVNVAINPDLWCARARMLQWSGQLEEARRDASIAALMVRLPTKGGNRLAQEQLFSDANRLKLELNLPASVLAVPQLPIQRYMIPVATQNAVLGKELSEDSEAEVLKLFQNFGHRLAAAWQLADPEQALETELTLYQIHSWELTPFAFPSEALKEIAPLMDALDQQLKRNSQQAMPMIKELLQQAPHPSFLSLRAKVLGQMGEIDQARRLLEAISVGWATDRYTKAILAELDQATATQNTQRYLEALDAFNRNDAATGQAKLDAILASGLADTRSLLLQAEVYQTQGQPAQAMPLLRRAYTENRASAIAAAQLCAALIGQQQLAEVREILGEARRAHPDDLNLQAIEHMTTMMQQVQNGQSGPAAAIETLAQLDALSAQDERAYVLQGVRSQLNMMLQNKAAAAESIARMIAHKPYVPPQMYLQLGLLYQQLNQVAEAKRYFQRAFDHGLPQAEAYLRSEPR</sequence>
<dbReference type="Pfam" id="PF14559">
    <property type="entry name" value="TPR_19"/>
    <property type="match status" value="1"/>
</dbReference>
<comment type="caution">
    <text evidence="3">The sequence shown here is derived from an EMBL/GenBank/DDBJ whole genome shotgun (WGS) entry which is preliminary data.</text>
</comment>
<proteinExistence type="predicted"/>
<reference evidence="3 4" key="1">
    <citation type="submission" date="2023-04" db="EMBL/GenBank/DDBJ databases">
        <title>A novel bacteria isolated from coastal sediment.</title>
        <authorList>
            <person name="Liu X.-J."/>
            <person name="Du Z.-J."/>
        </authorList>
    </citation>
    <scope>NUCLEOTIDE SEQUENCE [LARGE SCALE GENOMIC DNA]</scope>
    <source>
        <strain evidence="3 4">SDUM461003</strain>
    </source>
</reference>
<keyword evidence="4" id="KW-1185">Reference proteome</keyword>
<name>A0ABU1AX40_9BACT</name>
<keyword evidence="2" id="KW-0732">Signal</keyword>
<feature type="repeat" description="TPR" evidence="1">
    <location>
        <begin position="869"/>
        <end position="902"/>
    </location>
</feature>